<sequence>MEENIPLDHLNHNPALEPLAGNGDALLSVRAPEDEVDVGTPCNNGAISNVYRIKRELKENLKPWMVAVAILVLIVAVIILSVVICSAIHKDVDDKFDRSTFVIPLRFNGSFQLPNMVFTEELLIISSSESQALTAELQEKLAELYTASPALGRYFSKAEINSLRNGSIIS</sequence>
<evidence type="ECO:0000256" key="1">
    <source>
        <dbReference type="SAM" id="Phobius"/>
    </source>
</evidence>
<protein>
    <recommendedName>
        <fullName evidence="2">SEA domain-containing protein</fullName>
    </recommendedName>
</protein>
<proteinExistence type="predicted"/>
<keyword evidence="1" id="KW-0812">Transmembrane</keyword>
<evidence type="ECO:0000313" key="4">
    <source>
        <dbReference type="Proteomes" id="UP001153269"/>
    </source>
</evidence>
<dbReference type="InterPro" id="IPR036364">
    <property type="entry name" value="SEA_dom_sf"/>
</dbReference>
<evidence type="ECO:0000313" key="3">
    <source>
        <dbReference type="EMBL" id="CAB1451663.1"/>
    </source>
</evidence>
<feature type="domain" description="SEA" evidence="2">
    <location>
        <begin position="103"/>
        <end position="170"/>
    </location>
</feature>
<dbReference type="InterPro" id="IPR000082">
    <property type="entry name" value="SEA_dom"/>
</dbReference>
<dbReference type="Proteomes" id="UP001153269">
    <property type="component" value="Unassembled WGS sequence"/>
</dbReference>
<accession>A0A9N7Z0Y6</accession>
<dbReference type="InterPro" id="IPR033223">
    <property type="entry name" value="TTMP"/>
</dbReference>
<feature type="transmembrane region" description="Helical" evidence="1">
    <location>
        <begin position="64"/>
        <end position="88"/>
    </location>
</feature>
<dbReference type="AlphaFoldDB" id="A0A9N7Z0Y6"/>
<dbReference type="Pfam" id="PF01390">
    <property type="entry name" value="SEA"/>
    <property type="match status" value="1"/>
</dbReference>
<keyword evidence="4" id="KW-1185">Reference proteome</keyword>
<dbReference type="PANTHER" id="PTHR14636:SF1">
    <property type="entry name" value="TPA-INDUCED TRANSMEMBRANE PROTEIN"/>
    <property type="match status" value="1"/>
</dbReference>
<name>A0A9N7Z0Y6_PLEPL</name>
<dbReference type="SUPFAM" id="SSF82671">
    <property type="entry name" value="SEA domain"/>
    <property type="match status" value="1"/>
</dbReference>
<dbReference type="Gene3D" id="3.30.70.960">
    <property type="entry name" value="SEA domain"/>
    <property type="match status" value="1"/>
</dbReference>
<dbReference type="PROSITE" id="PS50024">
    <property type="entry name" value="SEA"/>
    <property type="match status" value="1"/>
</dbReference>
<keyword evidence="1" id="KW-1133">Transmembrane helix</keyword>
<dbReference type="EMBL" id="CADEAL010004096">
    <property type="protein sequence ID" value="CAB1451663.1"/>
    <property type="molecule type" value="Genomic_DNA"/>
</dbReference>
<organism evidence="3 4">
    <name type="scientific">Pleuronectes platessa</name>
    <name type="common">European plaice</name>
    <dbReference type="NCBI Taxonomy" id="8262"/>
    <lineage>
        <taxon>Eukaryota</taxon>
        <taxon>Metazoa</taxon>
        <taxon>Chordata</taxon>
        <taxon>Craniata</taxon>
        <taxon>Vertebrata</taxon>
        <taxon>Euteleostomi</taxon>
        <taxon>Actinopterygii</taxon>
        <taxon>Neopterygii</taxon>
        <taxon>Teleostei</taxon>
        <taxon>Neoteleostei</taxon>
        <taxon>Acanthomorphata</taxon>
        <taxon>Carangaria</taxon>
        <taxon>Pleuronectiformes</taxon>
        <taxon>Pleuronectoidei</taxon>
        <taxon>Pleuronectidae</taxon>
        <taxon>Pleuronectes</taxon>
    </lineage>
</organism>
<dbReference type="PANTHER" id="PTHR14636">
    <property type="entry name" value="TPA-INDUCED TRANSMEMBRANE PROTEIN"/>
    <property type="match status" value="1"/>
</dbReference>
<reference evidence="3" key="1">
    <citation type="submission" date="2020-03" db="EMBL/GenBank/DDBJ databases">
        <authorList>
            <person name="Weist P."/>
        </authorList>
    </citation>
    <scope>NUCLEOTIDE SEQUENCE</scope>
</reference>
<comment type="caution">
    <text evidence="3">The sequence shown here is derived from an EMBL/GenBank/DDBJ whole genome shotgun (WGS) entry which is preliminary data.</text>
</comment>
<keyword evidence="1" id="KW-0472">Membrane</keyword>
<evidence type="ECO:0000259" key="2">
    <source>
        <dbReference type="PROSITE" id="PS50024"/>
    </source>
</evidence>
<gene>
    <name evidence="3" type="ORF">PLEPLA_LOCUS39389</name>
</gene>